<name>A0A8D9FGL2_9HEMI</name>
<protein>
    <submittedName>
        <fullName evidence="1">Uncharacterized protein</fullName>
    </submittedName>
</protein>
<dbReference type="EMBL" id="HBUF01664629">
    <property type="protein sequence ID" value="CAG6789357.1"/>
    <property type="molecule type" value="Transcribed_RNA"/>
</dbReference>
<organism evidence="1">
    <name type="scientific">Cacopsylla melanoneura</name>
    <dbReference type="NCBI Taxonomy" id="428564"/>
    <lineage>
        <taxon>Eukaryota</taxon>
        <taxon>Metazoa</taxon>
        <taxon>Ecdysozoa</taxon>
        <taxon>Arthropoda</taxon>
        <taxon>Hexapoda</taxon>
        <taxon>Insecta</taxon>
        <taxon>Pterygota</taxon>
        <taxon>Neoptera</taxon>
        <taxon>Paraneoptera</taxon>
        <taxon>Hemiptera</taxon>
        <taxon>Sternorrhyncha</taxon>
        <taxon>Psylloidea</taxon>
        <taxon>Psyllidae</taxon>
        <taxon>Psyllinae</taxon>
        <taxon>Cacopsylla</taxon>
    </lineage>
</organism>
<proteinExistence type="predicted"/>
<reference evidence="1" key="1">
    <citation type="submission" date="2021-05" db="EMBL/GenBank/DDBJ databases">
        <authorList>
            <person name="Alioto T."/>
            <person name="Alioto T."/>
            <person name="Gomez Garrido J."/>
        </authorList>
    </citation>
    <scope>NUCLEOTIDE SEQUENCE</scope>
</reference>
<evidence type="ECO:0000313" key="1">
    <source>
        <dbReference type="EMBL" id="CAG6789357.1"/>
    </source>
</evidence>
<dbReference type="AlphaFoldDB" id="A0A8D9FGL2"/>
<sequence>MIIDNRQLSYFLKSQIKSFVGSSSFTHFRNIPLKQKTVSEQPPRLCFPSYRIGDTFLFKGYFKNPYGTMMGFLNKMIWQRCNVSLRLPSYKLVWSHGWVL</sequence>
<accession>A0A8D9FGL2</accession>